<dbReference type="SMART" id="SM00344">
    <property type="entry name" value="HTH_ASNC"/>
    <property type="match status" value="1"/>
</dbReference>
<organism evidence="5 6">
    <name type="scientific">Tistrella bauzanensis</name>
    <dbReference type="NCBI Taxonomy" id="657419"/>
    <lineage>
        <taxon>Bacteria</taxon>
        <taxon>Pseudomonadati</taxon>
        <taxon>Pseudomonadota</taxon>
        <taxon>Alphaproteobacteria</taxon>
        <taxon>Geminicoccales</taxon>
        <taxon>Geminicoccaceae</taxon>
        <taxon>Tistrella</taxon>
    </lineage>
</organism>
<dbReference type="SUPFAM" id="SSF46785">
    <property type="entry name" value="Winged helix' DNA-binding domain"/>
    <property type="match status" value="1"/>
</dbReference>
<dbReference type="Gene3D" id="3.30.70.920">
    <property type="match status" value="1"/>
</dbReference>
<evidence type="ECO:0000256" key="3">
    <source>
        <dbReference type="ARBA" id="ARBA00023163"/>
    </source>
</evidence>
<comment type="caution">
    <text evidence="5">The sequence shown here is derived from an EMBL/GenBank/DDBJ whole genome shotgun (WGS) entry which is preliminary data.</text>
</comment>
<evidence type="ECO:0000259" key="4">
    <source>
        <dbReference type="PROSITE" id="PS50956"/>
    </source>
</evidence>
<name>A0ABQ1IE26_9PROT</name>
<dbReference type="InterPro" id="IPR019887">
    <property type="entry name" value="Tscrpt_reg_AsnC/Lrp_C"/>
</dbReference>
<evidence type="ECO:0000256" key="2">
    <source>
        <dbReference type="ARBA" id="ARBA00023125"/>
    </source>
</evidence>
<evidence type="ECO:0000256" key="1">
    <source>
        <dbReference type="ARBA" id="ARBA00023015"/>
    </source>
</evidence>
<proteinExistence type="predicted"/>
<dbReference type="Pfam" id="PF13412">
    <property type="entry name" value="HTH_24"/>
    <property type="match status" value="1"/>
</dbReference>
<dbReference type="Pfam" id="PF01037">
    <property type="entry name" value="AsnC_trans_reg"/>
    <property type="match status" value="1"/>
</dbReference>
<dbReference type="InterPro" id="IPR019888">
    <property type="entry name" value="Tscrpt_reg_AsnC-like"/>
</dbReference>
<dbReference type="Gene3D" id="1.10.10.10">
    <property type="entry name" value="Winged helix-like DNA-binding domain superfamily/Winged helix DNA-binding domain"/>
    <property type="match status" value="1"/>
</dbReference>
<reference evidence="6" key="1">
    <citation type="journal article" date="2019" name="Int. J. Syst. Evol. Microbiol.">
        <title>The Global Catalogue of Microorganisms (GCM) 10K type strain sequencing project: providing services to taxonomists for standard genome sequencing and annotation.</title>
        <authorList>
            <consortium name="The Broad Institute Genomics Platform"/>
            <consortium name="The Broad Institute Genome Sequencing Center for Infectious Disease"/>
            <person name="Wu L."/>
            <person name="Ma J."/>
        </authorList>
    </citation>
    <scope>NUCLEOTIDE SEQUENCE [LARGE SCALE GENOMIC DNA]</scope>
    <source>
        <strain evidence="6">CGMCC 1.10188</strain>
    </source>
</reference>
<evidence type="ECO:0000313" key="5">
    <source>
        <dbReference type="EMBL" id="GGB33838.1"/>
    </source>
</evidence>
<dbReference type="SUPFAM" id="SSF54909">
    <property type="entry name" value="Dimeric alpha+beta barrel"/>
    <property type="match status" value="1"/>
</dbReference>
<dbReference type="CDD" id="cd00090">
    <property type="entry name" value="HTH_ARSR"/>
    <property type="match status" value="1"/>
</dbReference>
<keyword evidence="2" id="KW-0238">DNA-binding</keyword>
<sequence>MKLDEIDRRILRALQRDARIQNVDLAREVGLTPSPCLRRVRLLEQAGVIRRYVAVLDPAQVGAGLSLFVRVWLKAQDVETIDSFIAAVERIPEIVDCYIMLGDCDFLLRVVAADLDDYRRIQAAHLGRLPGVQNLKTEVPSQTVKQSHALPLR</sequence>
<dbReference type="PRINTS" id="PR00033">
    <property type="entry name" value="HTHASNC"/>
</dbReference>
<dbReference type="InterPro" id="IPR011991">
    <property type="entry name" value="ArsR-like_HTH"/>
</dbReference>
<dbReference type="PANTHER" id="PTHR30154">
    <property type="entry name" value="LEUCINE-RESPONSIVE REGULATORY PROTEIN"/>
    <property type="match status" value="1"/>
</dbReference>
<dbReference type="Proteomes" id="UP000603352">
    <property type="component" value="Unassembled WGS sequence"/>
</dbReference>
<dbReference type="InterPro" id="IPR036390">
    <property type="entry name" value="WH_DNA-bd_sf"/>
</dbReference>
<evidence type="ECO:0000313" key="6">
    <source>
        <dbReference type="Proteomes" id="UP000603352"/>
    </source>
</evidence>
<dbReference type="RefSeq" id="WP_188576167.1">
    <property type="nucleotide sequence ID" value="NZ_BMDZ01000011.1"/>
</dbReference>
<gene>
    <name evidence="5" type="ORF">GCM10011505_14070</name>
</gene>
<dbReference type="InterPro" id="IPR000485">
    <property type="entry name" value="AsnC-type_HTH_dom"/>
</dbReference>
<dbReference type="PROSITE" id="PS50956">
    <property type="entry name" value="HTH_ASNC_2"/>
    <property type="match status" value="1"/>
</dbReference>
<feature type="domain" description="HTH asnC-type" evidence="4">
    <location>
        <begin position="3"/>
        <end position="66"/>
    </location>
</feature>
<dbReference type="InterPro" id="IPR011008">
    <property type="entry name" value="Dimeric_a/b-barrel"/>
</dbReference>
<dbReference type="PANTHER" id="PTHR30154:SF34">
    <property type="entry name" value="TRANSCRIPTIONAL REGULATOR AZLB"/>
    <property type="match status" value="1"/>
</dbReference>
<protein>
    <submittedName>
        <fullName evidence="5">AsnC family transcriptional regulator</fullName>
    </submittedName>
</protein>
<accession>A0ABQ1IE26</accession>
<dbReference type="EMBL" id="BMDZ01000011">
    <property type="protein sequence ID" value="GGB33838.1"/>
    <property type="molecule type" value="Genomic_DNA"/>
</dbReference>
<keyword evidence="1" id="KW-0805">Transcription regulation</keyword>
<keyword evidence="3" id="KW-0804">Transcription</keyword>
<keyword evidence="6" id="KW-1185">Reference proteome</keyword>
<dbReference type="InterPro" id="IPR036388">
    <property type="entry name" value="WH-like_DNA-bd_sf"/>
</dbReference>